<dbReference type="EMBL" id="BART01033625">
    <property type="protein sequence ID" value="GAH09372.1"/>
    <property type="molecule type" value="Genomic_DNA"/>
</dbReference>
<gene>
    <name evidence="1" type="ORF">S01H4_57716</name>
</gene>
<organism evidence="1">
    <name type="scientific">marine sediment metagenome</name>
    <dbReference type="NCBI Taxonomy" id="412755"/>
    <lineage>
        <taxon>unclassified sequences</taxon>
        <taxon>metagenomes</taxon>
        <taxon>ecological metagenomes</taxon>
    </lineage>
</organism>
<reference evidence="1" key="1">
    <citation type="journal article" date="2014" name="Front. Microbiol.">
        <title>High frequency of phylogenetically diverse reductive dehalogenase-homologous genes in deep subseafloor sedimentary metagenomes.</title>
        <authorList>
            <person name="Kawai M."/>
            <person name="Futagami T."/>
            <person name="Toyoda A."/>
            <person name="Takaki Y."/>
            <person name="Nishi S."/>
            <person name="Hori S."/>
            <person name="Arai W."/>
            <person name="Tsubouchi T."/>
            <person name="Morono Y."/>
            <person name="Uchiyama I."/>
            <person name="Ito T."/>
            <person name="Fujiyama A."/>
            <person name="Inagaki F."/>
            <person name="Takami H."/>
        </authorList>
    </citation>
    <scope>NUCLEOTIDE SEQUENCE</scope>
    <source>
        <strain evidence="1">Expedition CK06-06</strain>
    </source>
</reference>
<protein>
    <submittedName>
        <fullName evidence="1">Uncharacterized protein</fullName>
    </submittedName>
</protein>
<evidence type="ECO:0000313" key="1">
    <source>
        <dbReference type="EMBL" id="GAH09372.1"/>
    </source>
</evidence>
<dbReference type="AlphaFoldDB" id="X1CNL0"/>
<proteinExistence type="predicted"/>
<feature type="non-terminal residue" evidence="1">
    <location>
        <position position="101"/>
    </location>
</feature>
<accession>X1CNL0</accession>
<comment type="caution">
    <text evidence="1">The sequence shown here is derived from an EMBL/GenBank/DDBJ whole genome shotgun (WGS) entry which is preliminary data.</text>
</comment>
<sequence>MFFETGRLIFFDERGYGNSNIGLTYVLRDTAGEGWPSVSDDVLTLMKQIKTAELNTAPDMFNFFIRELTNNPVPVFKLLGLKTVRSWYATSQMWFEKRILA</sequence>
<name>X1CNL0_9ZZZZ</name>